<dbReference type="RefSeq" id="XP_022106614.1">
    <property type="nucleotide sequence ID" value="XM_022250922.1"/>
</dbReference>
<gene>
    <name evidence="6" type="primary">LOC110987819</name>
</gene>
<feature type="repeat" description="NHL" evidence="4">
    <location>
        <begin position="222"/>
        <end position="263"/>
    </location>
</feature>
<evidence type="ECO:0000313" key="6">
    <source>
        <dbReference type="RefSeq" id="XP_022106614.1"/>
    </source>
</evidence>
<feature type="repeat" description="NHL" evidence="4">
    <location>
        <begin position="281"/>
        <end position="321"/>
    </location>
</feature>
<dbReference type="SUPFAM" id="SSF101898">
    <property type="entry name" value="NHL repeat"/>
    <property type="match status" value="1"/>
</dbReference>
<accession>A0A8B7ZMF0</accession>
<dbReference type="PANTHER" id="PTHR10680:SF36">
    <property type="entry name" value="PEPTIDYL-ALPHA-HYDROXYGLYCINE ALPHA-AMIDATING LYASE 1"/>
    <property type="match status" value="1"/>
</dbReference>
<name>A0A8B7ZMF0_ACAPL</name>
<keyword evidence="3" id="KW-0325">Glycoprotein</keyword>
<sequence>MHCSIVIPSSATVKLKSRSCIDGCLGPSVVIYKWKRDRCPNYPSKGEIITIGGPLLIHELVLEVQHKKGLDVSSGLTLKVLPESYVRSDKTVEKLIAYYQSKPGYEPCGDGSIKMMADTEPKNAITPEEAYQGDYRYARAFPAPAESPFVTNGLEAEEWWPRENVHMGQVAGVAADQYGLVYAFQRGERRWLPSDFGSDHIFKKRNRAIQSDVVLMMDPDSGYVLHSWGAGRFYMPHGITTDHEGNIWLTDVALHQVFKFTPDEMKHNKIKPSLILGERFQPGSDWKHFCQPTDVAVDSNTGNFFVADGYCNSRILKFAPNGSALMEITAPSNPDLPADLRTFIIPHSLALAEKQQLLCVADRENGRILCFNSTTGEYDRQITSEDFGGRVFAIAYNNEEDVLYAVNGPTNEEYYRIKGFTIGLDSGRILSEWTRPAGSQEQFIEPHDIAVYSGTVYVADVGANRVWKFWDEATLSNELWKNQLWKY</sequence>
<dbReference type="InterPro" id="IPR011042">
    <property type="entry name" value="6-blade_b-propeller_TolB-like"/>
</dbReference>
<dbReference type="PANTHER" id="PTHR10680">
    <property type="entry name" value="PEPTIDYL-GLYCINE ALPHA-AMIDATING MONOOXYGENASE"/>
    <property type="match status" value="1"/>
</dbReference>
<evidence type="ECO:0000256" key="3">
    <source>
        <dbReference type="ARBA" id="ARBA00023180"/>
    </source>
</evidence>
<keyword evidence="2" id="KW-0677">Repeat</keyword>
<dbReference type="KEGG" id="aplc:110987819"/>
<protein>
    <submittedName>
        <fullName evidence="6">Peptidyl-glycine alpha-amidating monooxygenase B-like</fullName>
    </submittedName>
</protein>
<dbReference type="AlphaFoldDB" id="A0A8B7ZMF0"/>
<keyword evidence="1" id="KW-0732">Signal</keyword>
<reference evidence="6" key="1">
    <citation type="submission" date="2025-08" db="UniProtKB">
        <authorList>
            <consortium name="RefSeq"/>
        </authorList>
    </citation>
    <scope>IDENTIFICATION</scope>
</reference>
<evidence type="ECO:0000256" key="4">
    <source>
        <dbReference type="PROSITE-ProRule" id="PRU00504"/>
    </source>
</evidence>
<dbReference type="InterPro" id="IPR001258">
    <property type="entry name" value="NHL_repeat"/>
</dbReference>
<dbReference type="Gene3D" id="2.120.10.30">
    <property type="entry name" value="TolB, C-terminal domain"/>
    <property type="match status" value="1"/>
</dbReference>
<dbReference type="PROSITE" id="PS51125">
    <property type="entry name" value="NHL"/>
    <property type="match status" value="2"/>
</dbReference>
<dbReference type="GeneID" id="110987819"/>
<proteinExistence type="predicted"/>
<keyword evidence="5" id="KW-1185">Reference proteome</keyword>
<evidence type="ECO:0000313" key="5">
    <source>
        <dbReference type="Proteomes" id="UP000694845"/>
    </source>
</evidence>
<dbReference type="CDD" id="cd14958">
    <property type="entry name" value="NHL_PAL_like"/>
    <property type="match status" value="1"/>
</dbReference>
<dbReference type="Pfam" id="PF01436">
    <property type="entry name" value="NHL"/>
    <property type="match status" value="3"/>
</dbReference>
<dbReference type="OrthoDB" id="10018185at2759"/>
<dbReference type="OMA" id="GANRVWK"/>
<dbReference type="GO" id="GO:0005576">
    <property type="term" value="C:extracellular region"/>
    <property type="evidence" value="ECO:0007669"/>
    <property type="project" value="TreeGrafter"/>
</dbReference>
<dbReference type="Proteomes" id="UP000694845">
    <property type="component" value="Unplaced"/>
</dbReference>
<evidence type="ECO:0000256" key="2">
    <source>
        <dbReference type="ARBA" id="ARBA00022737"/>
    </source>
</evidence>
<evidence type="ECO:0000256" key="1">
    <source>
        <dbReference type="ARBA" id="ARBA00022729"/>
    </source>
</evidence>
<organism evidence="5 6">
    <name type="scientific">Acanthaster planci</name>
    <name type="common">Crown-of-thorns starfish</name>
    <dbReference type="NCBI Taxonomy" id="133434"/>
    <lineage>
        <taxon>Eukaryota</taxon>
        <taxon>Metazoa</taxon>
        <taxon>Echinodermata</taxon>
        <taxon>Eleutherozoa</taxon>
        <taxon>Asterozoa</taxon>
        <taxon>Asteroidea</taxon>
        <taxon>Valvatacea</taxon>
        <taxon>Valvatida</taxon>
        <taxon>Acanthasteridae</taxon>
        <taxon>Acanthaster</taxon>
    </lineage>
</organism>